<evidence type="ECO:0000313" key="2">
    <source>
        <dbReference type="Proteomes" id="UP000326852"/>
    </source>
</evidence>
<reference evidence="1 2" key="1">
    <citation type="submission" date="2019-08" db="EMBL/GenBank/DDBJ databases">
        <title>Arthrobacter sp. nov., isolated from plateau pika and Tibetan wild ass.</title>
        <authorList>
            <person name="Ge Y."/>
        </authorList>
    </citation>
    <scope>NUCLEOTIDE SEQUENCE [LARGE SCALE GENOMIC DNA]</scope>
    <source>
        <strain evidence="1 2">785</strain>
    </source>
</reference>
<keyword evidence="2" id="KW-1185">Reference proteome</keyword>
<accession>A0A5N6MFT3</accession>
<proteinExistence type="predicted"/>
<evidence type="ECO:0000313" key="1">
    <source>
        <dbReference type="EMBL" id="KAD3515316.1"/>
    </source>
</evidence>
<evidence type="ECO:0008006" key="3">
    <source>
        <dbReference type="Google" id="ProtNLM"/>
    </source>
</evidence>
<protein>
    <recommendedName>
        <fullName evidence="3">Transcriptional regulator, AbiEi antitoxin, Type IV TA system</fullName>
    </recommendedName>
</protein>
<name>A0A5N6MFT3_9MICC</name>
<gene>
    <name evidence="1" type="ORF">GD627_13690</name>
</gene>
<dbReference type="AlphaFoldDB" id="A0A5N6MFT3"/>
<comment type="caution">
    <text evidence="1">The sequence shown here is derived from an EMBL/GenBank/DDBJ whole genome shotgun (WGS) entry which is preliminary data.</text>
</comment>
<organism evidence="1 2">
    <name type="scientific">Arthrobacter yangruifuii</name>
    <dbReference type="NCBI Taxonomy" id="2606616"/>
    <lineage>
        <taxon>Bacteria</taxon>
        <taxon>Bacillati</taxon>
        <taxon>Actinomycetota</taxon>
        <taxon>Actinomycetes</taxon>
        <taxon>Micrococcales</taxon>
        <taxon>Micrococcaceae</taxon>
        <taxon>Arthrobacter</taxon>
    </lineage>
</organism>
<dbReference type="EMBL" id="VTFX01000005">
    <property type="protein sequence ID" value="KAD3515316.1"/>
    <property type="molecule type" value="Genomic_DNA"/>
</dbReference>
<sequence length="317" mass="35507">MDPELMFAADGASDRGRPLAKRCAAGELVRLRRGVYVASAEWNRLPRWERERLRITAAVETGKGPRVLVQQSAALIWGIPVIGASTEILLLSSQATRGRRRGDLRWTERKLLESVTQRDGADLTTRAQTVIDMAAYLPFRQAVPAMDHVLRPDPVRGFEPLSKDHLYMVAERLPDRAKHRRAVRVIDFADARAESPGESFSRAVLHGYGFAAPELQQDFHSAGGRFLGRTDFYWREQRVVGEFDGAVKYGRGATVPGAGTAPSWETLTREKRREDAIRATGVGFVRWSWTDITDSPRNPDGLVQGLVRAGVPRNRRR</sequence>
<dbReference type="Proteomes" id="UP000326852">
    <property type="component" value="Unassembled WGS sequence"/>
</dbReference>
<dbReference type="RefSeq" id="WP_152272950.1">
    <property type="nucleotide sequence ID" value="NZ_VTFX01000005.1"/>
</dbReference>